<proteinExistence type="predicted"/>
<gene>
    <name evidence="1" type="ORF">DEIPH_ctg005orf0068</name>
</gene>
<comment type="caution">
    <text evidence="1">The sequence shown here is derived from an EMBL/GenBank/DDBJ whole genome shotgun (WGS) entry which is preliminary data.</text>
</comment>
<dbReference type="Proteomes" id="UP000020492">
    <property type="component" value="Unassembled WGS sequence"/>
</dbReference>
<organism evidence="1 2">
    <name type="scientific">Deinococcus phoenicis</name>
    <dbReference type="NCBI Taxonomy" id="1476583"/>
    <lineage>
        <taxon>Bacteria</taxon>
        <taxon>Thermotogati</taxon>
        <taxon>Deinococcota</taxon>
        <taxon>Deinococci</taxon>
        <taxon>Deinococcales</taxon>
        <taxon>Deinococcaceae</taxon>
        <taxon>Deinococcus</taxon>
    </lineage>
</organism>
<keyword evidence="2" id="KW-1185">Reference proteome</keyword>
<evidence type="ECO:0000313" key="1">
    <source>
        <dbReference type="EMBL" id="EYB69498.1"/>
    </source>
</evidence>
<sequence length="197" mass="21843">MSSAQVAAPLILEVRERDHRLSDLQPTAQLEFRASRGTRVLHGLALKVESLSPELELTPEGRATLRRDVRHVRLHLTGGGVSVVRELSPVLHHPATLLIPEAQVASFGLGRYDVAGEYHVKLRRPLPGVKLGRPVLVRGYELRVTALGEKRLSFLASVSEAGIKAYDPHPQVASWPRPDPRLHENEGWSLLRGGRIR</sequence>
<dbReference type="AlphaFoldDB" id="A0A016QTW0"/>
<evidence type="ECO:0000313" key="2">
    <source>
        <dbReference type="Proteomes" id="UP000020492"/>
    </source>
</evidence>
<dbReference type="EMBL" id="JHAC01000005">
    <property type="protein sequence ID" value="EYB69498.1"/>
    <property type="molecule type" value="Genomic_DNA"/>
</dbReference>
<name>A0A016QTW0_9DEIO</name>
<protein>
    <submittedName>
        <fullName evidence="1">Uncharacterized protein</fullName>
    </submittedName>
</protein>
<dbReference type="PATRIC" id="fig|1476583.3.peg.404"/>
<accession>A0A016QTW0</accession>
<reference evidence="1 2" key="1">
    <citation type="submission" date="2014-03" db="EMBL/GenBank/DDBJ databases">
        <title>Draft genome sequence of Deinococcus phoenicis 1P10ME.</title>
        <authorList>
            <person name="Stepanov V.G."/>
            <person name="Vaishampayan P."/>
            <person name="Venkateswaran K."/>
            <person name="Fox G.E."/>
        </authorList>
    </citation>
    <scope>NUCLEOTIDE SEQUENCE [LARGE SCALE GENOMIC DNA]</scope>
    <source>
        <strain evidence="1 2">1P10ME</strain>
    </source>
</reference>